<dbReference type="STRING" id="6198.A0A074ZS99"/>
<dbReference type="SMART" id="SM00332">
    <property type="entry name" value="PP2Cc"/>
    <property type="match status" value="1"/>
</dbReference>
<dbReference type="KEGG" id="ovi:T265_04552"/>
<dbReference type="RefSeq" id="XP_009167580.1">
    <property type="nucleotide sequence ID" value="XM_009169316.1"/>
</dbReference>
<evidence type="ECO:0000256" key="4">
    <source>
        <dbReference type="RuleBase" id="RU003465"/>
    </source>
</evidence>
<sequence>MRVIREKVGDSMLIARRLLALRIHRILCRRYRNGGFGDFDHLSGPRVPESEVNKRLTERELNYAAPHDRLILSANQVGVNRPVEDRWTAFQSGPFTSEGSRLSSLDLEYGGYMFSVFDGHGGPACAHAINLLHPDYLVAGLLPPGINEQVLRDLRSIEESVTTFSLCGLSDALWSRPEATVTGESEHIKYQNLIKPPFAHNSCQWPPWGPWGPLPGSIHDLHIANMRKLLVESLSCSLADDGSYLDHNDYGDICDPEGFTIASFRSIQDAIISGSLVNPFKRRSSVAARHELSMQYAADVEAIDMLGPEVNRLYDRIVEVSRNLRNSFKRLDIDLSHAAQPSQHSATLDKALLRIVFSGCVATTAFIPNNCRELYVAQLIRATGIRKASVFEAIKDQNAAIILGDEERFDLWTEQQLSWPSAVTHLEPTLSVGSLMEVGDCGAVLGSLVSGSAQANRAPHDHRSTVLLEYSSSDWKAELLIEPHNAENAADVQRLRSSHPVHESAFVIRDDRLLGELMPLRAFGDIRFKWPSEELKHVARLLDLPPNYPIMPAFYTTPPYLSSTPQVVWRPLVPSRDYFLILGTDGLWDMITPKEAVDVVARHWFDYRCYPSVCGPGDTAATRLIRTALGGETMDPQRISVHFSMPATVARYYRDDITVLVVYLPTAFRENHFLS</sequence>
<dbReference type="OrthoDB" id="420076at2759"/>
<accession>A0A074ZS99</accession>
<dbReference type="GeneID" id="20318734"/>
<dbReference type="GO" id="GO:0046872">
    <property type="term" value="F:metal ion binding"/>
    <property type="evidence" value="ECO:0007669"/>
    <property type="project" value="UniProtKB-KW"/>
</dbReference>
<proteinExistence type="inferred from homology"/>
<dbReference type="InterPro" id="IPR036457">
    <property type="entry name" value="PPM-type-like_dom_sf"/>
</dbReference>
<keyword evidence="1" id="KW-0479">Metal-binding</keyword>
<comment type="similarity">
    <text evidence="4">Belongs to the PP2C family.</text>
</comment>
<keyword evidence="3 4" id="KW-0904">Protein phosphatase</keyword>
<evidence type="ECO:0000313" key="6">
    <source>
        <dbReference type="EMBL" id="KER28682.1"/>
    </source>
</evidence>
<evidence type="ECO:0000313" key="7">
    <source>
        <dbReference type="Proteomes" id="UP000054324"/>
    </source>
</evidence>
<dbReference type="InterPro" id="IPR001932">
    <property type="entry name" value="PPM-type_phosphatase-like_dom"/>
</dbReference>
<dbReference type="GO" id="GO:0004741">
    <property type="term" value="F:[pyruvate dehydrogenase (acetyl-transferring)]-phosphatase activity"/>
    <property type="evidence" value="ECO:0007669"/>
    <property type="project" value="TreeGrafter"/>
</dbReference>
<reference evidence="6 7" key="1">
    <citation type="submission" date="2013-11" db="EMBL/GenBank/DDBJ databases">
        <title>Opisthorchis viverrini - life in the bile duct.</title>
        <authorList>
            <person name="Young N.D."/>
            <person name="Nagarajan N."/>
            <person name="Lin S.J."/>
            <person name="Korhonen P.K."/>
            <person name="Jex A.R."/>
            <person name="Hall R.S."/>
            <person name="Safavi-Hemami H."/>
            <person name="Kaewkong W."/>
            <person name="Bertrand D."/>
            <person name="Gao S."/>
            <person name="Seet Q."/>
            <person name="Wongkham S."/>
            <person name="Teh B.T."/>
            <person name="Wongkham C."/>
            <person name="Intapan P.M."/>
            <person name="Maleewong W."/>
            <person name="Yang X."/>
            <person name="Hu M."/>
            <person name="Wang Z."/>
            <person name="Hofmann A."/>
            <person name="Sternberg P.W."/>
            <person name="Tan P."/>
            <person name="Wang J."/>
            <person name="Gasser R.B."/>
        </authorList>
    </citation>
    <scope>NUCLEOTIDE SEQUENCE [LARGE SCALE GENOMIC DNA]</scope>
</reference>
<dbReference type="Pfam" id="PF00481">
    <property type="entry name" value="PP2C"/>
    <property type="match status" value="1"/>
</dbReference>
<feature type="domain" description="PPM-type phosphatase" evidence="5">
    <location>
        <begin position="69"/>
        <end position="664"/>
    </location>
</feature>
<dbReference type="Gene3D" id="3.60.40.10">
    <property type="entry name" value="PPM-type phosphatase domain"/>
    <property type="match status" value="3"/>
</dbReference>
<dbReference type="PANTHER" id="PTHR13832:SF792">
    <property type="entry name" value="GM14286P"/>
    <property type="match status" value="1"/>
</dbReference>
<gene>
    <name evidence="6" type="ORF">T265_04552</name>
</gene>
<keyword evidence="7" id="KW-1185">Reference proteome</keyword>
<dbReference type="AlphaFoldDB" id="A0A074ZS99"/>
<dbReference type="EMBL" id="KL596694">
    <property type="protein sequence ID" value="KER28682.1"/>
    <property type="molecule type" value="Genomic_DNA"/>
</dbReference>
<protein>
    <recommendedName>
        <fullName evidence="5">PPM-type phosphatase domain-containing protein</fullName>
    </recommendedName>
</protein>
<dbReference type="InterPro" id="IPR015655">
    <property type="entry name" value="PP2C"/>
</dbReference>
<dbReference type="CTD" id="20318734"/>
<dbReference type="PROSITE" id="PS01032">
    <property type="entry name" value="PPM_1"/>
    <property type="match status" value="1"/>
</dbReference>
<dbReference type="GO" id="GO:0005739">
    <property type="term" value="C:mitochondrion"/>
    <property type="evidence" value="ECO:0007669"/>
    <property type="project" value="TreeGrafter"/>
</dbReference>
<dbReference type="InterPro" id="IPR000222">
    <property type="entry name" value="PP2C_BS"/>
</dbReference>
<organism evidence="6 7">
    <name type="scientific">Opisthorchis viverrini</name>
    <name type="common">Southeast Asian liver fluke</name>
    <dbReference type="NCBI Taxonomy" id="6198"/>
    <lineage>
        <taxon>Eukaryota</taxon>
        <taxon>Metazoa</taxon>
        <taxon>Spiralia</taxon>
        <taxon>Lophotrochozoa</taxon>
        <taxon>Platyhelminthes</taxon>
        <taxon>Trematoda</taxon>
        <taxon>Digenea</taxon>
        <taxon>Opisthorchiida</taxon>
        <taxon>Opisthorchiata</taxon>
        <taxon>Opisthorchiidae</taxon>
        <taxon>Opisthorchis</taxon>
    </lineage>
</organism>
<dbReference type="PROSITE" id="PS51746">
    <property type="entry name" value="PPM_2"/>
    <property type="match status" value="1"/>
</dbReference>
<keyword evidence="2 4" id="KW-0378">Hydrolase</keyword>
<evidence type="ECO:0000256" key="3">
    <source>
        <dbReference type="ARBA" id="ARBA00022912"/>
    </source>
</evidence>
<dbReference type="Proteomes" id="UP000054324">
    <property type="component" value="Unassembled WGS sequence"/>
</dbReference>
<name>A0A074ZS99_OPIVI</name>
<dbReference type="SUPFAM" id="SSF81606">
    <property type="entry name" value="PP2C-like"/>
    <property type="match status" value="1"/>
</dbReference>
<dbReference type="PANTHER" id="PTHR13832">
    <property type="entry name" value="PROTEIN PHOSPHATASE 2C"/>
    <property type="match status" value="1"/>
</dbReference>
<evidence type="ECO:0000256" key="2">
    <source>
        <dbReference type="ARBA" id="ARBA00022801"/>
    </source>
</evidence>
<evidence type="ECO:0000256" key="1">
    <source>
        <dbReference type="ARBA" id="ARBA00022723"/>
    </source>
</evidence>
<evidence type="ECO:0000259" key="5">
    <source>
        <dbReference type="PROSITE" id="PS51746"/>
    </source>
</evidence>